<dbReference type="NCBIfam" id="TIGR03696">
    <property type="entry name" value="Rhs_assc_core"/>
    <property type="match status" value="1"/>
</dbReference>
<evidence type="ECO:0000313" key="6">
    <source>
        <dbReference type="Proteomes" id="UP001589890"/>
    </source>
</evidence>
<dbReference type="InterPro" id="IPR030934">
    <property type="entry name" value="Intein_C"/>
</dbReference>
<feature type="region of interest" description="Disordered" evidence="2">
    <location>
        <begin position="31"/>
        <end position="65"/>
    </location>
</feature>
<dbReference type="RefSeq" id="WP_380043706.1">
    <property type="nucleotide sequence ID" value="NZ_JBHLTC010000002.1"/>
</dbReference>
<dbReference type="Proteomes" id="UP001589890">
    <property type="component" value="Unassembled WGS sequence"/>
</dbReference>
<feature type="compositionally biased region" description="Polar residues" evidence="2">
    <location>
        <begin position="1826"/>
        <end position="1837"/>
    </location>
</feature>
<keyword evidence="1" id="KW-0677">Repeat</keyword>
<dbReference type="Pfam" id="PF07591">
    <property type="entry name" value="PT-HINT"/>
    <property type="match status" value="1"/>
</dbReference>
<dbReference type="InterPro" id="IPR003587">
    <property type="entry name" value="Hint_dom_N"/>
</dbReference>
<dbReference type="NCBIfam" id="TIGR01643">
    <property type="entry name" value="YD_repeat_2x"/>
    <property type="match status" value="1"/>
</dbReference>
<keyword evidence="3" id="KW-0732">Signal</keyword>
<dbReference type="Gene3D" id="2.170.16.10">
    <property type="entry name" value="Hedgehog/Intein (Hint) domain"/>
    <property type="match status" value="1"/>
</dbReference>
<name>A0ABV6QG76_9ACTN</name>
<dbReference type="CDD" id="cd00081">
    <property type="entry name" value="Hint"/>
    <property type="match status" value="1"/>
</dbReference>
<evidence type="ECO:0000256" key="1">
    <source>
        <dbReference type="ARBA" id="ARBA00022737"/>
    </source>
</evidence>
<dbReference type="Gene3D" id="2.180.10.10">
    <property type="entry name" value="RHS repeat-associated core"/>
    <property type="match status" value="2"/>
</dbReference>
<accession>A0ABV6QG76</accession>
<dbReference type="InterPro" id="IPR050708">
    <property type="entry name" value="T6SS_VgrG/RHS"/>
</dbReference>
<evidence type="ECO:0000256" key="3">
    <source>
        <dbReference type="SAM" id="SignalP"/>
    </source>
</evidence>
<evidence type="ECO:0000313" key="5">
    <source>
        <dbReference type="EMBL" id="MFC0623016.1"/>
    </source>
</evidence>
<dbReference type="SUPFAM" id="SSF51294">
    <property type="entry name" value="Hedgehog/intein (Hint) domain"/>
    <property type="match status" value="1"/>
</dbReference>
<reference evidence="5 6" key="1">
    <citation type="submission" date="2024-09" db="EMBL/GenBank/DDBJ databases">
        <authorList>
            <person name="Sun Q."/>
            <person name="Mori K."/>
        </authorList>
    </citation>
    <scope>NUCLEOTIDE SEQUENCE [LARGE SCALE GENOMIC DNA]</scope>
    <source>
        <strain evidence="5 6">CGMCC 1.15906</strain>
    </source>
</reference>
<dbReference type="Pfam" id="PF05593">
    <property type="entry name" value="RHS_repeat"/>
    <property type="match status" value="2"/>
</dbReference>
<proteinExistence type="predicted"/>
<organism evidence="5 6">
    <name type="scientific">Kribbella deserti</name>
    <dbReference type="NCBI Taxonomy" id="1926257"/>
    <lineage>
        <taxon>Bacteria</taxon>
        <taxon>Bacillati</taxon>
        <taxon>Actinomycetota</taxon>
        <taxon>Actinomycetes</taxon>
        <taxon>Propionibacteriales</taxon>
        <taxon>Kribbellaceae</taxon>
        <taxon>Kribbella</taxon>
    </lineage>
</organism>
<gene>
    <name evidence="5" type="ORF">ACFFGN_03020</name>
</gene>
<sequence>MKRKTRGLVSALAIAVAASLVLSINGQAIPDAAADPVRPTGPPTQEMESTPGSTERPVGNQLPRPALADGPVRAPRWPGAAKATIAAASLSRGVVQKVGVSPVSVGLAPASRAAEARPLTVRILPQEESQRLGVAGLVFAMTAPRPTGGGADSLKTKVRVDYSAFAHAYGGDWGSRLQLVSLSCSVKGCSPAGIARDANNNVKAGQIEGELDLQQADSSAVSQESLFAVTAEASGPNGTYKATSLVPSATWQVSPQTGEFNWSYPLRVPPISAGPTPELSIGYSSGSVDGQVASTNNQTSWLGQGHQLEPGFIERKFVSCIDDMDGGNNSEKTGDLCWKTGANGKLVEGLVLSLGGRSSEIIKVSVPAGQPEKWKLRDDDGSSLTRVPTSENGVLDGEHWVLTTSEGTKYFFGLNPVAYAPARTNSVLTVPVFGNHDGEPCHAPTFAASFCQQQYRWNVDQVVDLSGNIMTYRYILENNYYGRNNNDAVSQYQRASYLSSIEYGERRGEETEGVPPVWVSFNTYERCTTSETVCTGPLNASTASHWPDVPADQICSSATTCPDNKSPSFFTRKRLISLTTNVWQGAIRAVDTWSFSHTFPATGDGTARSLWLSTITHKGNVGEPPVSNPPVIFRGVEMDNRVDNIRDGAAEMKKYRVNSIQSETGSLITVNYLPAHCTPTSKPIHPSSNGMRCMPVIWVKPLTNVKSLDYFHKYPVSQVNETDDVTDAPIKRTTYEYVGAAAWRFDRNDLAEMSDRTWGDWRGYQTVNVKVGLPGAQTHTRYTYFRGMHADRTMDGGAKTVVVADSTATEHLDLERLNGFVREEIKYNGAGGEEVTGTISTPWISASTGSDGKSSATLLGTKKTVTRTRLGENLYRTTETNTEFDNMGLPVEIDDRGDVANPTDNRCKRIVYARNDALAIFSPVRREEVVSVGCEITPDRANDLVSDVRTYYDGQSDLNAEPTRGLVTKIDAASEWVGGAPVMKQRSRVTHDELGRVKDTYDGLNRLISGVDYTPASGSLVTATVTTNAAGHTTSQTLDPAWGQARTSIDANGRRTDMSYDPLGRLTAVWLPDRSRSSGHNASMAFGYKLSQSSPNVVTTKTLLPSGGYKTSKTLFDGFLRERQTQTTSATGVGRILADTRYNNRGEKYAQSRPYYDSSVNGATDSVFYVNEADIPAETVFAYDGASRPTAEAFQLRNVEKWRTSTYYGGSFIAVTPPGGGTPTATIFDARDRKVELRQYNGPVLSDSFNATKYSYTNGSELQTITDARGSVWRYEYDLLGRKTKTTDPDTGISETIYDDADRVVSTRDARGVVLHTSYDGLNRAIAVRETSSTGPLRATWIYDTLAKGHLTSSTRHANGAAYKTAVTGYDTMYRPKGSSVVIPAVEGKLAGSYAESMSYLTDGSINTHQLPVAPGLPAETLEHRYNASGMPYQLGGYGAYVAGTTYMADGRPVQYDVGPTVGRAAWQTFTYETGTDRLATWKVNRENLGGEELFAYTYDNAGNVRSLTQTGYGAVDRQCFTTDFLRRVAEAWTSADETCATPDITKLGGPAPYWHSYRYSAAGDRTSQVEHRTTGGNITRTYTYPVASDPRPHGVTRVTSAVGTATPTVNTYGYDVAGNLASRSENGAADTFAWDKEGHLEKVAGSVGETTFVYTADGDRLVRRDPKGATLYVGSTEIRWDKASNSVSSTRFYQFGGKTLAQRTSATEADLVFADHHGTGQINVEAYTGAYSRRRVDLFGNVRQVGGPWGLSTRGFVNGVLDEATRLTHLGAREYDSKLGRFISPDPLIDVDEPQAMNAYAYGNNNPNTFSDPSGLMWNNDPEFESNSHGGTSDPTHPNFGKKAASRPPRLRYIVAKSIGLSWNANDSEIARKSSQLGVRHELIVVNEIIRANFQRPPGWVITAGKVAGEVTPFNDAYNCVNNFGFKTCGLGVFYLNPAAKGVKWGAKYGDDVLKWADDAVDGGKQAGKKCSFSGETEVLMADGTTKPLSQIKMGDQVKATDPETGESGGRAVLEVFVHEDTVFDLRIESGTLVTTEDHPFWNATDGAFQRADQLDPGDNLLSSDGNNVRVRAAITSAPRDTTAYNLNVDDIHTYYVLAGQTPVLVHNSNCPEGRLSDPLPPGMSKSIVNAYDDIRAGNGVPQTNPLTGRQNVFQGRAVHEKRWAGALEFRVPGSKGDQTRILMKTLPDGRTVMGWTNDHYRTIKPFTAPHFPDAGW</sequence>
<protein>
    <submittedName>
        <fullName evidence="5">Polymorphic toxin-type HINT domain-containing protein</fullName>
    </submittedName>
</protein>
<dbReference type="PANTHER" id="PTHR32305">
    <property type="match status" value="1"/>
</dbReference>
<dbReference type="InterPro" id="IPR036844">
    <property type="entry name" value="Hint_dom_sf"/>
</dbReference>
<dbReference type="InterPro" id="IPR022385">
    <property type="entry name" value="Rhs_assc_core"/>
</dbReference>
<evidence type="ECO:0000259" key="4">
    <source>
        <dbReference type="SMART" id="SM00306"/>
    </source>
</evidence>
<feature type="domain" description="Hint" evidence="4">
    <location>
        <begin position="1971"/>
        <end position="2066"/>
    </location>
</feature>
<dbReference type="PROSITE" id="PS50818">
    <property type="entry name" value="INTEIN_C_TER"/>
    <property type="match status" value="1"/>
</dbReference>
<feature type="chain" id="PRO_5045887561" evidence="3">
    <location>
        <begin position="29"/>
        <end position="2218"/>
    </location>
</feature>
<feature type="signal peptide" evidence="3">
    <location>
        <begin position="1"/>
        <end position="28"/>
    </location>
</feature>
<dbReference type="SMART" id="SM00306">
    <property type="entry name" value="HintN"/>
    <property type="match status" value="1"/>
</dbReference>
<keyword evidence="6" id="KW-1185">Reference proteome</keyword>
<dbReference type="InterPro" id="IPR056823">
    <property type="entry name" value="TEN-like_YD-shell"/>
</dbReference>
<dbReference type="InterPro" id="IPR006530">
    <property type="entry name" value="YD"/>
</dbReference>
<comment type="caution">
    <text evidence="5">The sequence shown here is derived from an EMBL/GenBank/DDBJ whole genome shotgun (WGS) entry which is preliminary data.</text>
</comment>
<dbReference type="PANTHER" id="PTHR32305:SF17">
    <property type="entry name" value="TRNA NUCLEASE WAPA"/>
    <property type="match status" value="1"/>
</dbReference>
<feature type="region of interest" description="Disordered" evidence="2">
    <location>
        <begin position="1812"/>
        <end position="1846"/>
    </location>
</feature>
<evidence type="ECO:0000256" key="2">
    <source>
        <dbReference type="SAM" id="MobiDB-lite"/>
    </source>
</evidence>
<dbReference type="EMBL" id="JBHLTC010000002">
    <property type="protein sequence ID" value="MFC0623016.1"/>
    <property type="molecule type" value="Genomic_DNA"/>
</dbReference>
<dbReference type="InterPro" id="IPR031325">
    <property type="entry name" value="RHS_repeat"/>
</dbReference>
<dbReference type="Pfam" id="PF25023">
    <property type="entry name" value="TEN_YD-shell"/>
    <property type="match status" value="1"/>
</dbReference>